<dbReference type="EMBL" id="JABSTR010000001">
    <property type="protein sequence ID" value="KAH9359973.1"/>
    <property type="molecule type" value="Genomic_DNA"/>
</dbReference>
<name>A0A9J6FAL2_HAELO</name>
<sequence>MMDGITISSTPNIKILGITNQDNGKNTQLIQKLDWSTAQTVRILRRIASQKHAMKEQDMLTLVQTFVFLRMTYVAPYATFLAVERWKIDTIIRTAFKQVPGLSTTASISHKIALGGHNIIHELKEAHLDAHKAQISTTPKSHQVLIKLGYTPLMKMETG</sequence>
<dbReference type="Proteomes" id="UP000821853">
    <property type="component" value="Chromosome 1"/>
</dbReference>
<protein>
    <submittedName>
        <fullName evidence="1">Uncharacterized protein</fullName>
    </submittedName>
</protein>
<evidence type="ECO:0000313" key="2">
    <source>
        <dbReference type="Proteomes" id="UP000821853"/>
    </source>
</evidence>
<organism evidence="1 2">
    <name type="scientific">Haemaphysalis longicornis</name>
    <name type="common">Bush tick</name>
    <dbReference type="NCBI Taxonomy" id="44386"/>
    <lineage>
        <taxon>Eukaryota</taxon>
        <taxon>Metazoa</taxon>
        <taxon>Ecdysozoa</taxon>
        <taxon>Arthropoda</taxon>
        <taxon>Chelicerata</taxon>
        <taxon>Arachnida</taxon>
        <taxon>Acari</taxon>
        <taxon>Parasitiformes</taxon>
        <taxon>Ixodida</taxon>
        <taxon>Ixodoidea</taxon>
        <taxon>Ixodidae</taxon>
        <taxon>Haemaphysalinae</taxon>
        <taxon>Haemaphysalis</taxon>
    </lineage>
</organism>
<comment type="caution">
    <text evidence="1">The sequence shown here is derived from an EMBL/GenBank/DDBJ whole genome shotgun (WGS) entry which is preliminary data.</text>
</comment>
<reference evidence="1 2" key="1">
    <citation type="journal article" date="2020" name="Cell">
        <title>Large-Scale Comparative Analyses of Tick Genomes Elucidate Their Genetic Diversity and Vector Capacities.</title>
        <authorList>
            <consortium name="Tick Genome and Microbiome Consortium (TIGMIC)"/>
            <person name="Jia N."/>
            <person name="Wang J."/>
            <person name="Shi W."/>
            <person name="Du L."/>
            <person name="Sun Y."/>
            <person name="Zhan W."/>
            <person name="Jiang J.F."/>
            <person name="Wang Q."/>
            <person name="Zhang B."/>
            <person name="Ji P."/>
            <person name="Bell-Sakyi L."/>
            <person name="Cui X.M."/>
            <person name="Yuan T.T."/>
            <person name="Jiang B.G."/>
            <person name="Yang W.F."/>
            <person name="Lam T.T."/>
            <person name="Chang Q.C."/>
            <person name="Ding S.J."/>
            <person name="Wang X.J."/>
            <person name="Zhu J.G."/>
            <person name="Ruan X.D."/>
            <person name="Zhao L."/>
            <person name="Wei J.T."/>
            <person name="Ye R.Z."/>
            <person name="Que T.C."/>
            <person name="Du C.H."/>
            <person name="Zhou Y.H."/>
            <person name="Cheng J.X."/>
            <person name="Dai P.F."/>
            <person name="Guo W.B."/>
            <person name="Han X.H."/>
            <person name="Huang E.J."/>
            <person name="Li L.F."/>
            <person name="Wei W."/>
            <person name="Gao Y.C."/>
            <person name="Liu J.Z."/>
            <person name="Shao H.Z."/>
            <person name="Wang X."/>
            <person name="Wang C.C."/>
            <person name="Yang T.C."/>
            <person name="Huo Q.B."/>
            <person name="Li W."/>
            <person name="Chen H.Y."/>
            <person name="Chen S.E."/>
            <person name="Zhou L.G."/>
            <person name="Ni X.B."/>
            <person name="Tian J.H."/>
            <person name="Sheng Y."/>
            <person name="Liu T."/>
            <person name="Pan Y.S."/>
            <person name="Xia L.Y."/>
            <person name="Li J."/>
            <person name="Zhao F."/>
            <person name="Cao W.C."/>
        </authorList>
    </citation>
    <scope>NUCLEOTIDE SEQUENCE [LARGE SCALE GENOMIC DNA]</scope>
    <source>
        <strain evidence="1">HaeL-2018</strain>
    </source>
</reference>
<dbReference type="OMA" id="GHNIIHE"/>
<accession>A0A9J6FAL2</accession>
<dbReference type="VEuPathDB" id="VectorBase:HLOH_063569"/>
<keyword evidence="2" id="KW-1185">Reference proteome</keyword>
<dbReference type="AlphaFoldDB" id="A0A9J6FAL2"/>
<gene>
    <name evidence="1" type="ORF">HPB48_017680</name>
</gene>
<evidence type="ECO:0000313" key="1">
    <source>
        <dbReference type="EMBL" id="KAH9359973.1"/>
    </source>
</evidence>
<proteinExistence type="predicted"/>